<gene>
    <name evidence="2" type="ORF">BU16DRAFT_550207</name>
</gene>
<proteinExistence type="predicted"/>
<protein>
    <submittedName>
        <fullName evidence="2">Uncharacterized protein</fullName>
    </submittedName>
</protein>
<feature type="compositionally biased region" description="Acidic residues" evidence="1">
    <location>
        <begin position="147"/>
        <end position="163"/>
    </location>
</feature>
<organism evidence="2 3">
    <name type="scientific">Lophium mytilinum</name>
    <dbReference type="NCBI Taxonomy" id="390894"/>
    <lineage>
        <taxon>Eukaryota</taxon>
        <taxon>Fungi</taxon>
        <taxon>Dikarya</taxon>
        <taxon>Ascomycota</taxon>
        <taxon>Pezizomycotina</taxon>
        <taxon>Dothideomycetes</taxon>
        <taxon>Pleosporomycetidae</taxon>
        <taxon>Mytilinidiales</taxon>
        <taxon>Mytilinidiaceae</taxon>
        <taxon>Lophium</taxon>
    </lineage>
</organism>
<evidence type="ECO:0000313" key="2">
    <source>
        <dbReference type="EMBL" id="KAF2495439.1"/>
    </source>
</evidence>
<dbReference type="EMBL" id="MU004189">
    <property type="protein sequence ID" value="KAF2495439.1"/>
    <property type="molecule type" value="Genomic_DNA"/>
</dbReference>
<dbReference type="AlphaFoldDB" id="A0A6A6QTD0"/>
<evidence type="ECO:0000256" key="1">
    <source>
        <dbReference type="SAM" id="MobiDB-lite"/>
    </source>
</evidence>
<dbReference type="OrthoDB" id="46529at2759"/>
<name>A0A6A6QTD0_9PEZI</name>
<dbReference type="Proteomes" id="UP000799750">
    <property type="component" value="Unassembled WGS sequence"/>
</dbReference>
<reference evidence="2" key="1">
    <citation type="journal article" date="2020" name="Stud. Mycol.">
        <title>101 Dothideomycetes genomes: a test case for predicting lifestyles and emergence of pathogens.</title>
        <authorList>
            <person name="Haridas S."/>
            <person name="Albert R."/>
            <person name="Binder M."/>
            <person name="Bloem J."/>
            <person name="Labutti K."/>
            <person name="Salamov A."/>
            <person name="Andreopoulos B."/>
            <person name="Baker S."/>
            <person name="Barry K."/>
            <person name="Bills G."/>
            <person name="Bluhm B."/>
            <person name="Cannon C."/>
            <person name="Castanera R."/>
            <person name="Culley D."/>
            <person name="Daum C."/>
            <person name="Ezra D."/>
            <person name="Gonzalez J."/>
            <person name="Henrissat B."/>
            <person name="Kuo A."/>
            <person name="Liang C."/>
            <person name="Lipzen A."/>
            <person name="Lutzoni F."/>
            <person name="Magnuson J."/>
            <person name="Mondo S."/>
            <person name="Nolan M."/>
            <person name="Ohm R."/>
            <person name="Pangilinan J."/>
            <person name="Park H.-J."/>
            <person name="Ramirez L."/>
            <person name="Alfaro M."/>
            <person name="Sun H."/>
            <person name="Tritt A."/>
            <person name="Yoshinaga Y."/>
            <person name="Zwiers L.-H."/>
            <person name="Turgeon B."/>
            <person name="Goodwin S."/>
            <person name="Spatafora J."/>
            <person name="Crous P."/>
            <person name="Grigoriev I."/>
        </authorList>
    </citation>
    <scope>NUCLEOTIDE SEQUENCE</scope>
    <source>
        <strain evidence="2">CBS 269.34</strain>
    </source>
</reference>
<accession>A0A6A6QTD0</accession>
<feature type="region of interest" description="Disordered" evidence="1">
    <location>
        <begin position="147"/>
        <end position="174"/>
    </location>
</feature>
<sequence length="279" mass="30448">MTNVCEACKEPLVVEVELSDDEEDVEMGGSSSAAAAAGNGGVKTVPDDINLNCGCHFHWTCLLDSYTHTSCPSCDRDITSTTSTNPPQIQVLCTLTNEGGVQPNLDILPLLTEESYLKAYPEDRKARAFLEFCREGDVAAVVELLQAEDDDDEDSDEDDDAMEDTTAPGEKRERRHIDLLRYQDPIGDMQSALHAAVAGGSREVVWLLLLLASQLPLSEFPALVFQEASKLGVMRDDDEVAGKTDIRTLRDCDGRSAEDLAREVGVIWNGWVGNGRLTI</sequence>
<dbReference type="Gene3D" id="1.25.40.20">
    <property type="entry name" value="Ankyrin repeat-containing domain"/>
    <property type="match status" value="1"/>
</dbReference>
<evidence type="ECO:0000313" key="3">
    <source>
        <dbReference type="Proteomes" id="UP000799750"/>
    </source>
</evidence>
<keyword evidence="3" id="KW-1185">Reference proteome</keyword>
<dbReference type="InterPro" id="IPR036770">
    <property type="entry name" value="Ankyrin_rpt-contain_sf"/>
</dbReference>